<keyword evidence="1" id="KW-0812">Transmembrane</keyword>
<keyword evidence="1" id="KW-0472">Membrane</keyword>
<sequence length="172" mass="18848">MGYTNPVHEHVETILKHEQEFLARRSYAERLGDATAAIVGSLSFVACQLLFVAGWVVVNSTHVTAIRHFDPAPFSLLSGCLTLEGILLASFILMRQARLGRRSDEREHLMLQILLLTEKEITAVIGINRQVAVRLGLGEVGANRDIEQLAKETSIDEVAKSIQENLSGGSNG</sequence>
<proteinExistence type="predicted"/>
<keyword evidence="3" id="KW-1185">Reference proteome</keyword>
<gene>
    <name evidence="2" type="ORF">HNQ77_003074</name>
</gene>
<accession>A0A841JUV4</accession>
<dbReference type="AlphaFoldDB" id="A0A841JUV4"/>
<evidence type="ECO:0000313" key="2">
    <source>
        <dbReference type="EMBL" id="MBB6145116.1"/>
    </source>
</evidence>
<dbReference type="Pfam" id="PF06210">
    <property type="entry name" value="DUF1003"/>
    <property type="match status" value="1"/>
</dbReference>
<evidence type="ECO:0000313" key="3">
    <source>
        <dbReference type="Proteomes" id="UP000538666"/>
    </source>
</evidence>
<dbReference type="InterPro" id="IPR010406">
    <property type="entry name" value="DUF1003"/>
</dbReference>
<dbReference type="Proteomes" id="UP000538666">
    <property type="component" value="Unassembled WGS sequence"/>
</dbReference>
<evidence type="ECO:0000256" key="1">
    <source>
        <dbReference type="SAM" id="Phobius"/>
    </source>
</evidence>
<keyword evidence="1" id="KW-1133">Transmembrane helix</keyword>
<reference evidence="2 3" key="1">
    <citation type="submission" date="2020-08" db="EMBL/GenBank/DDBJ databases">
        <title>Genomic Encyclopedia of Type Strains, Phase IV (KMG-IV): sequencing the most valuable type-strain genomes for metagenomic binning, comparative biology and taxonomic classification.</title>
        <authorList>
            <person name="Goeker M."/>
        </authorList>
    </citation>
    <scope>NUCLEOTIDE SEQUENCE [LARGE SCALE GENOMIC DNA]</scope>
    <source>
        <strain evidence="2 3">DSM 103733</strain>
    </source>
</reference>
<feature type="transmembrane region" description="Helical" evidence="1">
    <location>
        <begin position="76"/>
        <end position="94"/>
    </location>
</feature>
<organism evidence="2 3">
    <name type="scientific">Silvibacterium bohemicum</name>
    <dbReference type="NCBI Taxonomy" id="1577686"/>
    <lineage>
        <taxon>Bacteria</taxon>
        <taxon>Pseudomonadati</taxon>
        <taxon>Acidobacteriota</taxon>
        <taxon>Terriglobia</taxon>
        <taxon>Terriglobales</taxon>
        <taxon>Acidobacteriaceae</taxon>
        <taxon>Silvibacterium</taxon>
    </lineage>
</organism>
<name>A0A841JUV4_9BACT</name>
<feature type="transmembrane region" description="Helical" evidence="1">
    <location>
        <begin position="34"/>
        <end position="56"/>
    </location>
</feature>
<protein>
    <submittedName>
        <fullName evidence="2">Putative membrane protein</fullName>
    </submittedName>
</protein>
<comment type="caution">
    <text evidence="2">The sequence shown here is derived from an EMBL/GenBank/DDBJ whole genome shotgun (WGS) entry which is preliminary data.</text>
</comment>
<dbReference type="EMBL" id="JACHEK010000006">
    <property type="protein sequence ID" value="MBB6145116.1"/>
    <property type="molecule type" value="Genomic_DNA"/>
</dbReference>
<dbReference type="RefSeq" id="WP_050061752.1">
    <property type="nucleotide sequence ID" value="NZ_JACHEK010000006.1"/>
</dbReference>
<dbReference type="OrthoDB" id="9795736at2"/>